<keyword evidence="8" id="KW-1185">Reference proteome</keyword>
<dbReference type="EMBL" id="RQTK01002171">
    <property type="protein sequence ID" value="RUS68635.1"/>
    <property type="molecule type" value="Genomic_DNA"/>
</dbReference>
<dbReference type="InterPro" id="IPR013525">
    <property type="entry name" value="ABC2_TM"/>
</dbReference>
<dbReference type="PANTHER" id="PTHR19229">
    <property type="entry name" value="ATP-BINDING CASSETTE TRANSPORTER SUBFAMILY A ABCA"/>
    <property type="match status" value="1"/>
</dbReference>
<keyword evidence="2 5" id="KW-0812">Transmembrane</keyword>
<evidence type="ECO:0000259" key="6">
    <source>
        <dbReference type="Pfam" id="PF12698"/>
    </source>
</evidence>
<comment type="caution">
    <text evidence="7">The sequence shown here is derived from an EMBL/GenBank/DDBJ whole genome shotgun (WGS) entry which is preliminary data.</text>
</comment>
<dbReference type="OrthoDB" id="8061355at2759"/>
<comment type="subcellular location">
    <subcellularLocation>
        <location evidence="1">Membrane</location>
        <topology evidence="1">Multi-pass membrane protein</topology>
    </subcellularLocation>
</comment>
<dbReference type="GO" id="GO:0005319">
    <property type="term" value="F:lipid transporter activity"/>
    <property type="evidence" value="ECO:0007669"/>
    <property type="project" value="TreeGrafter"/>
</dbReference>
<proteinExistence type="predicted"/>
<name>A0A3S1BJE3_ELYCH</name>
<evidence type="ECO:0000256" key="5">
    <source>
        <dbReference type="SAM" id="Phobius"/>
    </source>
</evidence>
<evidence type="ECO:0000256" key="1">
    <source>
        <dbReference type="ARBA" id="ARBA00004141"/>
    </source>
</evidence>
<evidence type="ECO:0000313" key="8">
    <source>
        <dbReference type="Proteomes" id="UP000271974"/>
    </source>
</evidence>
<feature type="transmembrane region" description="Helical" evidence="5">
    <location>
        <begin position="191"/>
        <end position="207"/>
    </location>
</feature>
<organism evidence="7 8">
    <name type="scientific">Elysia chlorotica</name>
    <name type="common">Eastern emerald elysia</name>
    <name type="synonym">Sea slug</name>
    <dbReference type="NCBI Taxonomy" id="188477"/>
    <lineage>
        <taxon>Eukaryota</taxon>
        <taxon>Metazoa</taxon>
        <taxon>Spiralia</taxon>
        <taxon>Lophotrochozoa</taxon>
        <taxon>Mollusca</taxon>
        <taxon>Gastropoda</taxon>
        <taxon>Heterobranchia</taxon>
        <taxon>Euthyneura</taxon>
        <taxon>Panpulmonata</taxon>
        <taxon>Sacoglossa</taxon>
        <taxon>Placobranchoidea</taxon>
        <taxon>Plakobranchidae</taxon>
        <taxon>Elysia</taxon>
    </lineage>
</organism>
<keyword evidence="3 5" id="KW-1133">Transmembrane helix</keyword>
<dbReference type="STRING" id="188477.A0A3S1BJE3"/>
<dbReference type="Pfam" id="PF12698">
    <property type="entry name" value="ABC2_membrane_3"/>
    <property type="match status" value="1"/>
</dbReference>
<evidence type="ECO:0000256" key="4">
    <source>
        <dbReference type="ARBA" id="ARBA00023136"/>
    </source>
</evidence>
<accession>A0A3S1BJE3</accession>
<sequence length="208" mass="23246">MVSGFALLQMAIENVLMKSMGLKNPDPAIRNPGIQLMPLREYSAHTVLSTQSLTLVFSFAMMFTSLAVNIVAEKEKKIKEGMMMMGLRSSVFWLSWTLVYMVLISIASCLIITIIVVSDFISQSNIFLLFLAFLLYGGSFVSLAFMITPFFNKAKSVTMVASLLYMSQVFLYLVISETRSPNSYDSSMDPRLLWIMCLSSPVAFAAFL</sequence>
<evidence type="ECO:0000313" key="7">
    <source>
        <dbReference type="EMBL" id="RUS68635.1"/>
    </source>
</evidence>
<feature type="domain" description="ABC-2 type transporter transmembrane" evidence="6">
    <location>
        <begin position="23"/>
        <end position="182"/>
    </location>
</feature>
<dbReference type="InterPro" id="IPR026082">
    <property type="entry name" value="ABCA"/>
</dbReference>
<feature type="transmembrane region" description="Helical" evidence="5">
    <location>
        <begin position="157"/>
        <end position="175"/>
    </location>
</feature>
<dbReference type="AlphaFoldDB" id="A0A3S1BJE3"/>
<feature type="transmembrane region" description="Helical" evidence="5">
    <location>
        <begin position="93"/>
        <end position="118"/>
    </location>
</feature>
<dbReference type="GO" id="GO:0140359">
    <property type="term" value="F:ABC-type transporter activity"/>
    <property type="evidence" value="ECO:0007669"/>
    <property type="project" value="InterPro"/>
</dbReference>
<evidence type="ECO:0000256" key="3">
    <source>
        <dbReference type="ARBA" id="ARBA00022989"/>
    </source>
</evidence>
<reference evidence="7 8" key="1">
    <citation type="submission" date="2019-01" db="EMBL/GenBank/DDBJ databases">
        <title>A draft genome assembly of the solar-powered sea slug Elysia chlorotica.</title>
        <authorList>
            <person name="Cai H."/>
            <person name="Li Q."/>
            <person name="Fang X."/>
            <person name="Li J."/>
            <person name="Curtis N.E."/>
            <person name="Altenburger A."/>
            <person name="Shibata T."/>
            <person name="Feng M."/>
            <person name="Maeda T."/>
            <person name="Schwartz J.A."/>
            <person name="Shigenobu S."/>
            <person name="Lundholm N."/>
            <person name="Nishiyama T."/>
            <person name="Yang H."/>
            <person name="Hasebe M."/>
            <person name="Li S."/>
            <person name="Pierce S.K."/>
            <person name="Wang J."/>
        </authorList>
    </citation>
    <scope>NUCLEOTIDE SEQUENCE [LARGE SCALE GENOMIC DNA]</scope>
    <source>
        <strain evidence="7">EC2010</strain>
        <tissue evidence="7">Whole organism of an adult</tissue>
    </source>
</reference>
<dbReference type="GO" id="GO:0016020">
    <property type="term" value="C:membrane"/>
    <property type="evidence" value="ECO:0007669"/>
    <property type="project" value="UniProtKB-SubCell"/>
</dbReference>
<keyword evidence="4 5" id="KW-0472">Membrane</keyword>
<gene>
    <name evidence="7" type="ORF">EGW08_023604</name>
</gene>
<evidence type="ECO:0000256" key="2">
    <source>
        <dbReference type="ARBA" id="ARBA00022692"/>
    </source>
</evidence>
<dbReference type="Proteomes" id="UP000271974">
    <property type="component" value="Unassembled WGS sequence"/>
</dbReference>
<feature type="transmembrane region" description="Helical" evidence="5">
    <location>
        <begin position="52"/>
        <end position="72"/>
    </location>
</feature>
<dbReference type="PANTHER" id="PTHR19229:SF209">
    <property type="entry name" value="ATP-BINDING CASSETTE SUB-FAMILY A MEMBER 5 ISOFORM X1"/>
    <property type="match status" value="1"/>
</dbReference>
<feature type="transmembrane region" description="Helical" evidence="5">
    <location>
        <begin position="124"/>
        <end position="145"/>
    </location>
</feature>
<protein>
    <recommendedName>
        <fullName evidence="6">ABC-2 type transporter transmembrane domain-containing protein</fullName>
    </recommendedName>
</protein>
<feature type="non-terminal residue" evidence="7">
    <location>
        <position position="208"/>
    </location>
</feature>